<keyword evidence="5" id="KW-0547">Nucleotide-binding</keyword>
<dbReference type="AlphaFoldDB" id="A0A3R9YEN7"/>
<keyword evidence="8" id="KW-0460">Magnesium</keyword>
<evidence type="ECO:0000256" key="12">
    <source>
        <dbReference type="ARBA" id="ARBA00042531"/>
    </source>
</evidence>
<accession>A0A3R9YEN7</accession>
<evidence type="ECO:0000313" key="15">
    <source>
        <dbReference type="EMBL" id="RST89521.1"/>
    </source>
</evidence>
<comment type="catalytic activity">
    <reaction evidence="13">
        <text>pyridoxal + ATP = pyridoxal 5'-phosphate + ADP + H(+)</text>
        <dbReference type="Rhea" id="RHEA:10224"/>
        <dbReference type="ChEBI" id="CHEBI:15378"/>
        <dbReference type="ChEBI" id="CHEBI:17310"/>
        <dbReference type="ChEBI" id="CHEBI:30616"/>
        <dbReference type="ChEBI" id="CHEBI:456216"/>
        <dbReference type="ChEBI" id="CHEBI:597326"/>
        <dbReference type="EC" id="2.7.1.35"/>
    </reaction>
</comment>
<keyword evidence="6 15" id="KW-0418">Kinase</keyword>
<dbReference type="PANTHER" id="PTHR20858">
    <property type="entry name" value="PHOSPHOMETHYLPYRIMIDINE KINASE"/>
    <property type="match status" value="1"/>
</dbReference>
<evidence type="ECO:0000256" key="8">
    <source>
        <dbReference type="ARBA" id="ARBA00022842"/>
    </source>
</evidence>
<dbReference type="CDD" id="cd01169">
    <property type="entry name" value="HMPP_kinase"/>
    <property type="match status" value="1"/>
</dbReference>
<evidence type="ECO:0000313" key="16">
    <source>
        <dbReference type="Proteomes" id="UP000277864"/>
    </source>
</evidence>
<comment type="caution">
    <text evidence="15">The sequence shown here is derived from an EMBL/GenBank/DDBJ whole genome shotgun (WGS) entry which is preliminary data.</text>
</comment>
<dbReference type="Proteomes" id="UP000277864">
    <property type="component" value="Unassembled WGS sequence"/>
</dbReference>
<keyword evidence="16" id="KW-1185">Reference proteome</keyword>
<dbReference type="InterPro" id="IPR004399">
    <property type="entry name" value="HMP/HMP-P_kinase_dom"/>
</dbReference>
<dbReference type="OrthoDB" id="9810880at2"/>
<dbReference type="SUPFAM" id="SSF53613">
    <property type="entry name" value="Ribokinase-like"/>
    <property type="match status" value="1"/>
</dbReference>
<gene>
    <name evidence="15" type="primary">thiD</name>
    <name evidence="15" type="ORF">C7P63_00095</name>
</gene>
<dbReference type="EMBL" id="PXZH01000001">
    <property type="protein sequence ID" value="RST89521.1"/>
    <property type="molecule type" value="Genomic_DNA"/>
</dbReference>
<dbReference type="NCBIfam" id="TIGR00097">
    <property type="entry name" value="HMP-P_kinase"/>
    <property type="match status" value="1"/>
</dbReference>
<evidence type="ECO:0000256" key="9">
    <source>
        <dbReference type="ARBA" id="ARBA00042307"/>
    </source>
</evidence>
<dbReference type="GO" id="GO:0008902">
    <property type="term" value="F:hydroxymethylpyrimidine kinase activity"/>
    <property type="evidence" value="ECO:0007669"/>
    <property type="project" value="TreeGrafter"/>
</dbReference>
<evidence type="ECO:0000256" key="2">
    <source>
        <dbReference type="ARBA" id="ARBA00012104"/>
    </source>
</evidence>
<feature type="domain" description="Pyridoxamine kinase/Phosphomethylpyrimidine kinase" evidence="14">
    <location>
        <begin position="12"/>
        <end position="251"/>
    </location>
</feature>
<dbReference type="RefSeq" id="WP_125942131.1">
    <property type="nucleotide sequence ID" value="NZ_PXZH01000001.1"/>
</dbReference>
<evidence type="ECO:0000256" key="7">
    <source>
        <dbReference type="ARBA" id="ARBA00022840"/>
    </source>
</evidence>
<proteinExistence type="inferred from homology"/>
<comment type="similarity">
    <text evidence="1">Belongs to the ThiD family.</text>
</comment>
<protein>
    <recommendedName>
        <fullName evidence="2">pyridoxal kinase</fullName>
        <ecNumber evidence="2">2.7.1.35</ecNumber>
    </recommendedName>
    <alternativeName>
        <fullName evidence="10">PN/PL/PM kinase</fullName>
    </alternativeName>
    <alternativeName>
        <fullName evidence="11">Pyridoxal kinase</fullName>
    </alternativeName>
    <alternativeName>
        <fullName evidence="9">Pyridoxamine kinase</fullName>
    </alternativeName>
    <alternativeName>
        <fullName evidence="12">Vitamin B6 kinase</fullName>
    </alternativeName>
</protein>
<dbReference type="PANTHER" id="PTHR20858:SF19">
    <property type="entry name" value="PYRIDOXINE KINASE"/>
    <property type="match status" value="1"/>
</dbReference>
<organism evidence="15 16">
    <name type="scientific">Vagococcus humatus</name>
    <dbReference type="NCBI Taxonomy" id="1889241"/>
    <lineage>
        <taxon>Bacteria</taxon>
        <taxon>Bacillati</taxon>
        <taxon>Bacillota</taxon>
        <taxon>Bacilli</taxon>
        <taxon>Lactobacillales</taxon>
        <taxon>Enterococcaceae</taxon>
        <taxon>Vagococcus</taxon>
    </lineage>
</organism>
<evidence type="ECO:0000256" key="13">
    <source>
        <dbReference type="ARBA" id="ARBA00049293"/>
    </source>
</evidence>
<dbReference type="Gene3D" id="3.40.1190.20">
    <property type="match status" value="1"/>
</dbReference>
<keyword evidence="4" id="KW-0479">Metal-binding</keyword>
<dbReference type="GO" id="GO:0005524">
    <property type="term" value="F:ATP binding"/>
    <property type="evidence" value="ECO:0007669"/>
    <property type="project" value="UniProtKB-KW"/>
</dbReference>
<dbReference type="GO" id="GO:0008972">
    <property type="term" value="F:phosphomethylpyrimidine kinase activity"/>
    <property type="evidence" value="ECO:0007669"/>
    <property type="project" value="InterPro"/>
</dbReference>
<keyword evidence="7" id="KW-0067">ATP-binding</keyword>
<dbReference type="Pfam" id="PF08543">
    <property type="entry name" value="Phos_pyr_kin"/>
    <property type="match status" value="1"/>
</dbReference>
<sequence length="280" mass="30373">MIKKVLSIAGSDSGGGAGIQADLKTFQEFGTFGLTCITSIMAFNPDNHQYTLTPMSEQLIHQQLLNNFAGGSLDAIKTGLLGHPAVAERIHYFIQTYGQKKLIVDPVLVGKGPSDLLQQENIHALSHYLLPKATIVTPNLIEAGILSEQGEITSIDQLKKSARSLYQLGPASVLIKGGNRLPGEMAIDLLYDGTDYTFFKSPKVNTSSNHGAGCSFSAALTACLARNIPLKEAIALAKDYVTSGIQQGVFLTPDIGYLWHGHYYQTDQRLTSKEEHHETN</sequence>
<dbReference type="InterPro" id="IPR013749">
    <property type="entry name" value="PM/HMP-P_kinase-1"/>
</dbReference>
<reference evidence="15 16" key="1">
    <citation type="submission" date="2018-03" db="EMBL/GenBank/DDBJ databases">
        <authorList>
            <person name="Gulvik C.A."/>
        </authorList>
    </citation>
    <scope>NUCLEOTIDE SEQUENCE [LARGE SCALE GENOMIC DNA]</scope>
    <source>
        <strain evidence="15 16">JCM 31581</strain>
    </source>
</reference>
<dbReference type="EC" id="2.7.1.35" evidence="2"/>
<evidence type="ECO:0000256" key="6">
    <source>
        <dbReference type="ARBA" id="ARBA00022777"/>
    </source>
</evidence>
<dbReference type="FunFam" id="3.40.1190.20:FF:000003">
    <property type="entry name" value="Phosphomethylpyrimidine kinase ThiD"/>
    <property type="match status" value="1"/>
</dbReference>
<dbReference type="GO" id="GO:0005829">
    <property type="term" value="C:cytosol"/>
    <property type="evidence" value="ECO:0007669"/>
    <property type="project" value="TreeGrafter"/>
</dbReference>
<dbReference type="GO" id="GO:0008478">
    <property type="term" value="F:pyridoxal kinase activity"/>
    <property type="evidence" value="ECO:0007669"/>
    <property type="project" value="UniProtKB-EC"/>
</dbReference>
<evidence type="ECO:0000256" key="1">
    <source>
        <dbReference type="ARBA" id="ARBA00009879"/>
    </source>
</evidence>
<dbReference type="GO" id="GO:0046872">
    <property type="term" value="F:metal ion binding"/>
    <property type="evidence" value="ECO:0007669"/>
    <property type="project" value="UniProtKB-KW"/>
</dbReference>
<evidence type="ECO:0000259" key="14">
    <source>
        <dbReference type="Pfam" id="PF08543"/>
    </source>
</evidence>
<dbReference type="InterPro" id="IPR029056">
    <property type="entry name" value="Ribokinase-like"/>
</dbReference>
<evidence type="ECO:0000256" key="10">
    <source>
        <dbReference type="ARBA" id="ARBA00042348"/>
    </source>
</evidence>
<evidence type="ECO:0000256" key="3">
    <source>
        <dbReference type="ARBA" id="ARBA00022679"/>
    </source>
</evidence>
<evidence type="ECO:0000256" key="4">
    <source>
        <dbReference type="ARBA" id="ARBA00022723"/>
    </source>
</evidence>
<keyword evidence="3" id="KW-0808">Transferase</keyword>
<evidence type="ECO:0000256" key="11">
    <source>
        <dbReference type="ARBA" id="ARBA00042396"/>
    </source>
</evidence>
<dbReference type="GO" id="GO:0009228">
    <property type="term" value="P:thiamine biosynthetic process"/>
    <property type="evidence" value="ECO:0007669"/>
    <property type="project" value="InterPro"/>
</dbReference>
<name>A0A3R9YEN7_9ENTE</name>
<evidence type="ECO:0000256" key="5">
    <source>
        <dbReference type="ARBA" id="ARBA00022741"/>
    </source>
</evidence>